<keyword evidence="2" id="KW-1185">Reference proteome</keyword>
<name>A0ABV7V893_9SPHN</name>
<evidence type="ECO:0000313" key="1">
    <source>
        <dbReference type="EMBL" id="MFC3673177.1"/>
    </source>
</evidence>
<dbReference type="RefSeq" id="WP_229815476.1">
    <property type="nucleotide sequence ID" value="NZ_BMZP01000016.1"/>
</dbReference>
<accession>A0ABV7V893</accession>
<dbReference type="EMBL" id="JBHRYE010000039">
    <property type="protein sequence ID" value="MFC3673177.1"/>
    <property type="molecule type" value="Genomic_DNA"/>
</dbReference>
<gene>
    <name evidence="1" type="ORF">ACFOOT_17285</name>
</gene>
<dbReference type="Proteomes" id="UP001595683">
    <property type="component" value="Unassembled WGS sequence"/>
</dbReference>
<protein>
    <submittedName>
        <fullName evidence="1">Uncharacterized protein</fullName>
    </submittedName>
</protein>
<reference evidence="2" key="1">
    <citation type="journal article" date="2019" name="Int. J. Syst. Evol. Microbiol.">
        <title>The Global Catalogue of Microorganisms (GCM) 10K type strain sequencing project: providing services to taxonomists for standard genome sequencing and annotation.</title>
        <authorList>
            <consortium name="The Broad Institute Genomics Platform"/>
            <consortium name="The Broad Institute Genome Sequencing Center for Infectious Disease"/>
            <person name="Wu L."/>
            <person name="Ma J."/>
        </authorList>
    </citation>
    <scope>NUCLEOTIDE SEQUENCE [LARGE SCALE GENOMIC DNA]</scope>
    <source>
        <strain evidence="2">KCTC 42224</strain>
    </source>
</reference>
<proteinExistence type="predicted"/>
<organism evidence="1 2">
    <name type="scientific">Novosphingobium pokkalii</name>
    <dbReference type="NCBI Taxonomy" id="1770194"/>
    <lineage>
        <taxon>Bacteria</taxon>
        <taxon>Pseudomonadati</taxon>
        <taxon>Pseudomonadota</taxon>
        <taxon>Alphaproteobacteria</taxon>
        <taxon>Sphingomonadales</taxon>
        <taxon>Sphingomonadaceae</taxon>
        <taxon>Novosphingobium</taxon>
    </lineage>
</organism>
<comment type="caution">
    <text evidence="1">The sequence shown here is derived from an EMBL/GenBank/DDBJ whole genome shotgun (WGS) entry which is preliminary data.</text>
</comment>
<sequence length="111" mass="12373">MTAHASPSPAAWLSAMIPLWNQQAMLGAEASQVVARRLWLIALGDPRAAAESQRMVTEKIEALGQVWWDMARVQADALMRGRPAPAPHIHARRAVQTYRRKVRANLRRLSG</sequence>
<evidence type="ECO:0000313" key="2">
    <source>
        <dbReference type="Proteomes" id="UP001595683"/>
    </source>
</evidence>